<dbReference type="InterPro" id="IPR051909">
    <property type="entry name" value="MFP_Cation_Efflux"/>
</dbReference>
<dbReference type="InterPro" id="IPR058625">
    <property type="entry name" value="MdtA-like_BSH"/>
</dbReference>
<dbReference type="Pfam" id="PF25954">
    <property type="entry name" value="Beta-barrel_RND_2"/>
    <property type="match status" value="1"/>
</dbReference>
<evidence type="ECO:0000313" key="9">
    <source>
        <dbReference type="Proteomes" id="UP001204953"/>
    </source>
</evidence>
<dbReference type="InterPro" id="IPR011053">
    <property type="entry name" value="Single_hybrid_motif"/>
</dbReference>
<dbReference type="CDD" id="cd06850">
    <property type="entry name" value="biotinyl_domain"/>
    <property type="match status" value="1"/>
</dbReference>
<dbReference type="AlphaFoldDB" id="A0AAE3GV00"/>
<keyword evidence="3" id="KW-0175">Coiled coil</keyword>
<comment type="caution">
    <text evidence="8">The sequence shown here is derived from an EMBL/GenBank/DDBJ whole genome shotgun (WGS) entry which is preliminary data.</text>
</comment>
<evidence type="ECO:0000259" key="6">
    <source>
        <dbReference type="Pfam" id="PF25954"/>
    </source>
</evidence>
<evidence type="ECO:0000256" key="4">
    <source>
        <dbReference type="SAM" id="Phobius"/>
    </source>
</evidence>
<dbReference type="PANTHER" id="PTHR30097">
    <property type="entry name" value="CATION EFFLUX SYSTEM PROTEIN CUSB"/>
    <property type="match status" value="1"/>
</dbReference>
<dbReference type="Gene3D" id="2.40.30.170">
    <property type="match status" value="1"/>
</dbReference>
<dbReference type="SUPFAM" id="SSF51230">
    <property type="entry name" value="Single hybrid motif"/>
    <property type="match status" value="1"/>
</dbReference>
<dbReference type="Pfam" id="PF25917">
    <property type="entry name" value="BSH_RND"/>
    <property type="match status" value="1"/>
</dbReference>
<dbReference type="Gene3D" id="2.40.420.20">
    <property type="match status" value="1"/>
</dbReference>
<dbReference type="InterPro" id="IPR006143">
    <property type="entry name" value="RND_pump_MFP"/>
</dbReference>
<dbReference type="GO" id="GO:0060003">
    <property type="term" value="P:copper ion export"/>
    <property type="evidence" value="ECO:0007669"/>
    <property type="project" value="TreeGrafter"/>
</dbReference>
<dbReference type="Gene3D" id="2.40.50.100">
    <property type="match status" value="1"/>
</dbReference>
<evidence type="ECO:0000256" key="2">
    <source>
        <dbReference type="ARBA" id="ARBA00022448"/>
    </source>
</evidence>
<organism evidence="8 9">
    <name type="scientific">Limnofasciculus baicalensis BBK-W-15</name>
    <dbReference type="NCBI Taxonomy" id="2699891"/>
    <lineage>
        <taxon>Bacteria</taxon>
        <taxon>Bacillati</taxon>
        <taxon>Cyanobacteriota</taxon>
        <taxon>Cyanophyceae</taxon>
        <taxon>Coleofasciculales</taxon>
        <taxon>Coleofasciculaceae</taxon>
        <taxon>Limnofasciculus</taxon>
        <taxon>Limnofasciculus baicalensis</taxon>
    </lineage>
</organism>
<evidence type="ECO:0000313" key="8">
    <source>
        <dbReference type="EMBL" id="MCP2730278.1"/>
    </source>
</evidence>
<dbReference type="GO" id="GO:0030313">
    <property type="term" value="C:cell envelope"/>
    <property type="evidence" value="ECO:0007669"/>
    <property type="project" value="TreeGrafter"/>
</dbReference>
<protein>
    <submittedName>
        <fullName evidence="8">Efflux RND transporter periplasmic adaptor subunit</fullName>
    </submittedName>
</protein>
<evidence type="ECO:0000256" key="3">
    <source>
        <dbReference type="SAM" id="Coils"/>
    </source>
</evidence>
<keyword evidence="4" id="KW-1133">Transmembrane helix</keyword>
<feature type="domain" description="CusB-like beta-barrel" evidence="6">
    <location>
        <begin position="396"/>
        <end position="469"/>
    </location>
</feature>
<name>A0AAE3GV00_9CYAN</name>
<evidence type="ECO:0000256" key="1">
    <source>
        <dbReference type="ARBA" id="ARBA00009477"/>
    </source>
</evidence>
<dbReference type="NCBIfam" id="TIGR01730">
    <property type="entry name" value="RND_mfp"/>
    <property type="match status" value="1"/>
</dbReference>
<proteinExistence type="inferred from homology"/>
<dbReference type="SUPFAM" id="SSF111369">
    <property type="entry name" value="HlyD-like secretion proteins"/>
    <property type="match status" value="1"/>
</dbReference>
<keyword evidence="4" id="KW-0812">Transmembrane</keyword>
<dbReference type="InterPro" id="IPR058649">
    <property type="entry name" value="CzcB_C"/>
</dbReference>
<dbReference type="EMBL" id="JAMZMM010000184">
    <property type="protein sequence ID" value="MCP2730278.1"/>
    <property type="molecule type" value="Genomic_DNA"/>
</dbReference>
<dbReference type="Pfam" id="PF25975">
    <property type="entry name" value="CzcB_C"/>
    <property type="match status" value="1"/>
</dbReference>
<dbReference type="InterPro" id="IPR058792">
    <property type="entry name" value="Beta-barrel_RND_2"/>
</dbReference>
<accession>A0AAE3GV00</accession>
<comment type="similarity">
    <text evidence="1">Belongs to the membrane fusion protein (MFP) (TC 8.A.1) family.</text>
</comment>
<evidence type="ECO:0000259" key="7">
    <source>
        <dbReference type="Pfam" id="PF25975"/>
    </source>
</evidence>
<gene>
    <name evidence="8" type="ORF">NJ959_17745</name>
</gene>
<feature type="coiled-coil region" evidence="3">
    <location>
        <begin position="166"/>
        <end position="334"/>
    </location>
</feature>
<keyword evidence="4" id="KW-0472">Membrane</keyword>
<sequence>MKSNAYYSQILASLQPISIVLLIFIFLSIPTLVLAHGGHGNEFKQDESTRPSGAIQVDTETAKRLGIKVEPVTRKRLAIGIKTTGQIETLPNKKVEVTAPIPGKVVELLVQPGSFVKVGQPLAVLSAPELIEMRVNSQEKQAETAADLQKAETNLKLAIENRDRILKIADAEISQAQTQLAAAKAQYARDKALVDGEGVLKVARENYQRQIAIAEAEIAQANTELAVAQEQYNKDKELVDQGAMPRRQMLESQAHLQSAKAQVARAKNRPEVLQAETEIRRAEVDLPLRELRESEGKLAEAKAQLTKALSRREVLAAEAEVKRTQSDLDLAKSRLKLSNTTYQTRLQQLGTKADAKGLVTVTAPISGTVADREVTLGQSFQDAGGKLMTIQNDSRVYATANIYEKDLGKIEKGQRVNVRVANLPNQIFTGEITFIGSVVEGETRIVPVKAELDNSEGVLKPGTFAELEVLTNRAANAILAIPNEAIVEANGQKIVYVKNGNAFQSVEVKLGQISGDLVEVKTGLFENDLIVTQRAPQLYAESLRGGNVKGKSEAKDTGNSHTQSLIPNWLILTGGGIAMPAACFAIATVGTIAFWAGRRSHPRLLAVGNGEYKEFVYETEVYLDNNKQPNLSERAGVVEEGENYQEPH</sequence>
<dbReference type="GO" id="GO:0022857">
    <property type="term" value="F:transmembrane transporter activity"/>
    <property type="evidence" value="ECO:0007669"/>
    <property type="project" value="InterPro"/>
</dbReference>
<feature type="domain" description="Multidrug resistance protein MdtA-like barrel-sandwich hybrid" evidence="5">
    <location>
        <begin position="94"/>
        <end position="382"/>
    </location>
</feature>
<dbReference type="FunFam" id="2.40.30.170:FF:000010">
    <property type="entry name" value="Efflux RND transporter periplasmic adaptor subunit"/>
    <property type="match status" value="1"/>
</dbReference>
<dbReference type="GO" id="GO:0015679">
    <property type="term" value="P:plasma membrane copper ion transport"/>
    <property type="evidence" value="ECO:0007669"/>
    <property type="project" value="TreeGrafter"/>
</dbReference>
<feature type="domain" description="CzcB-like C-terminal circularly permuted SH3-like" evidence="7">
    <location>
        <begin position="479"/>
        <end position="533"/>
    </location>
</feature>
<evidence type="ECO:0000259" key="5">
    <source>
        <dbReference type="Pfam" id="PF25917"/>
    </source>
</evidence>
<dbReference type="Proteomes" id="UP001204953">
    <property type="component" value="Unassembled WGS sequence"/>
</dbReference>
<dbReference type="Gene3D" id="1.10.287.470">
    <property type="entry name" value="Helix hairpin bin"/>
    <property type="match status" value="1"/>
</dbReference>
<keyword evidence="9" id="KW-1185">Reference proteome</keyword>
<dbReference type="RefSeq" id="WP_254013041.1">
    <property type="nucleotide sequence ID" value="NZ_JAMZMM010000184.1"/>
</dbReference>
<reference evidence="8" key="1">
    <citation type="submission" date="2022-06" db="EMBL/GenBank/DDBJ databases">
        <title>New cyanobacteria of genus Symplocastrum in benthos of Lake Baikal.</title>
        <authorList>
            <person name="Sorokovikova E."/>
            <person name="Tikhonova I."/>
            <person name="Krasnopeev A."/>
            <person name="Evseev P."/>
            <person name="Gladkikh A."/>
            <person name="Belykh O."/>
        </authorList>
    </citation>
    <scope>NUCLEOTIDE SEQUENCE</scope>
    <source>
        <strain evidence="8">BBK-W-15</strain>
    </source>
</reference>
<feature type="transmembrane region" description="Helical" evidence="4">
    <location>
        <begin position="569"/>
        <end position="596"/>
    </location>
</feature>
<keyword evidence="2" id="KW-0813">Transport</keyword>
<dbReference type="PANTHER" id="PTHR30097:SF4">
    <property type="entry name" value="SLR6042 PROTEIN"/>
    <property type="match status" value="1"/>
</dbReference>
<dbReference type="GO" id="GO:0016020">
    <property type="term" value="C:membrane"/>
    <property type="evidence" value="ECO:0007669"/>
    <property type="project" value="InterPro"/>
</dbReference>